<proteinExistence type="predicted"/>
<dbReference type="InterPro" id="IPR051610">
    <property type="entry name" value="GPI/OXD"/>
</dbReference>
<dbReference type="CDD" id="cd02222">
    <property type="entry name" value="cupin_TM1459-like"/>
    <property type="match status" value="1"/>
</dbReference>
<organism evidence="3 4">
    <name type="scientific">Clostridium cellulovorans (strain ATCC 35296 / DSM 3052 / OCM 3 / 743B)</name>
    <dbReference type="NCBI Taxonomy" id="573061"/>
    <lineage>
        <taxon>Bacteria</taxon>
        <taxon>Bacillati</taxon>
        <taxon>Bacillota</taxon>
        <taxon>Clostridia</taxon>
        <taxon>Eubacteriales</taxon>
        <taxon>Clostridiaceae</taxon>
        <taxon>Clostridium</taxon>
    </lineage>
</organism>
<dbReference type="Gene3D" id="2.60.120.10">
    <property type="entry name" value="Jelly Rolls"/>
    <property type="match status" value="1"/>
</dbReference>
<dbReference type="InterPro" id="IPR013096">
    <property type="entry name" value="Cupin_2"/>
</dbReference>
<dbReference type="PANTHER" id="PTHR35848:SF6">
    <property type="entry name" value="CUPIN TYPE-2 DOMAIN-CONTAINING PROTEIN"/>
    <property type="match status" value="1"/>
</dbReference>
<keyword evidence="1" id="KW-0479">Metal-binding</keyword>
<dbReference type="STRING" id="573061.Clocel_1362"/>
<dbReference type="eggNOG" id="COG1917">
    <property type="taxonomic scope" value="Bacteria"/>
</dbReference>
<reference evidence="3 4" key="1">
    <citation type="submission" date="2010-08" db="EMBL/GenBank/DDBJ databases">
        <title>Complete sequence of Clostridium cellulovorans 743B.</title>
        <authorList>
            <consortium name="US DOE Joint Genome Institute"/>
            <person name="Lucas S."/>
            <person name="Copeland A."/>
            <person name="Lapidus A."/>
            <person name="Cheng J.-F."/>
            <person name="Bruce D."/>
            <person name="Goodwin L."/>
            <person name="Pitluck S."/>
            <person name="Chertkov O."/>
            <person name="Detter J.C."/>
            <person name="Han C."/>
            <person name="Tapia R."/>
            <person name="Land M."/>
            <person name="Hauser L."/>
            <person name="Chang Y.-J."/>
            <person name="Jeffries C."/>
            <person name="Kyrpides N."/>
            <person name="Ivanova N."/>
            <person name="Mikhailova N."/>
            <person name="Hemme C.L."/>
            <person name="Woyke T."/>
        </authorList>
    </citation>
    <scope>NUCLEOTIDE SEQUENCE [LARGE SCALE GENOMIC DNA]</scope>
    <source>
        <strain evidence="4">ATCC 35296 / DSM 3052 / OCM 3 / 743B</strain>
    </source>
</reference>
<dbReference type="HOGENOM" id="CLU_116722_4_1_9"/>
<evidence type="ECO:0000313" key="4">
    <source>
        <dbReference type="Proteomes" id="UP000002730"/>
    </source>
</evidence>
<dbReference type="PANTHER" id="PTHR35848">
    <property type="entry name" value="OXALATE-BINDING PROTEIN"/>
    <property type="match status" value="1"/>
</dbReference>
<name>D9SVJ1_CLOC7</name>
<gene>
    <name evidence="3" type="ordered locus">Clocel_1362</name>
</gene>
<accession>D9SVJ1</accession>
<dbReference type="InterPro" id="IPR011051">
    <property type="entry name" value="RmlC_Cupin_sf"/>
</dbReference>
<dbReference type="AlphaFoldDB" id="D9SVJ1"/>
<sequence>MVGNIKDINEVEVKAEGAEGAKKLTLIGPKEGWEGYVMREFHLEVHGHTPKHTHPWPHINYILKGHGILHLDGQNYKINEGSYAYVPSGALHQFQNIGEGTLSFICIVPEEGDK</sequence>
<dbReference type="KEGG" id="ccb:Clocel_1362"/>
<protein>
    <submittedName>
        <fullName evidence="3">Cupin 2 conserved barrel domain protein</fullName>
    </submittedName>
</protein>
<evidence type="ECO:0000313" key="3">
    <source>
        <dbReference type="EMBL" id="ADL51115.1"/>
    </source>
</evidence>
<dbReference type="OrthoDB" id="9791297at2"/>
<dbReference type="RefSeq" id="WP_010076021.1">
    <property type="nucleotide sequence ID" value="NC_014393.1"/>
</dbReference>
<dbReference type="GO" id="GO:0046872">
    <property type="term" value="F:metal ion binding"/>
    <property type="evidence" value="ECO:0007669"/>
    <property type="project" value="UniProtKB-KW"/>
</dbReference>
<evidence type="ECO:0000259" key="2">
    <source>
        <dbReference type="Pfam" id="PF07883"/>
    </source>
</evidence>
<dbReference type="InterPro" id="IPR014710">
    <property type="entry name" value="RmlC-like_jellyroll"/>
</dbReference>
<keyword evidence="4" id="KW-1185">Reference proteome</keyword>
<dbReference type="EMBL" id="CP002160">
    <property type="protein sequence ID" value="ADL51115.1"/>
    <property type="molecule type" value="Genomic_DNA"/>
</dbReference>
<dbReference type="SUPFAM" id="SSF51182">
    <property type="entry name" value="RmlC-like cupins"/>
    <property type="match status" value="1"/>
</dbReference>
<dbReference type="Proteomes" id="UP000002730">
    <property type="component" value="Chromosome"/>
</dbReference>
<dbReference type="Pfam" id="PF07883">
    <property type="entry name" value="Cupin_2"/>
    <property type="match status" value="1"/>
</dbReference>
<feature type="domain" description="Cupin type-2" evidence="2">
    <location>
        <begin position="41"/>
        <end position="108"/>
    </location>
</feature>
<evidence type="ECO:0000256" key="1">
    <source>
        <dbReference type="ARBA" id="ARBA00022723"/>
    </source>
</evidence>